<evidence type="ECO:0000313" key="2">
    <source>
        <dbReference type="Proteomes" id="UP000501945"/>
    </source>
</evidence>
<accession>A0A6H0UBR0</accession>
<sequence length="94" mass="11188">MSKGDRDIINLSEKEYQVIVPDIGRGSFEKIVTIKDQFIDELFVAKRYEFKLPTNYCCLNLPHYLDDIIFDEFNNIIQTVGITAFYKNRVFHYR</sequence>
<dbReference type="EMBL" id="CP047616">
    <property type="protein sequence ID" value="QIW52826.1"/>
    <property type="molecule type" value="Genomic_DNA"/>
</dbReference>
<gene>
    <name evidence="1" type="ORF">GU336_00875</name>
</gene>
<name>A0A6H0UBR0_9LACT</name>
<proteinExistence type="predicted"/>
<evidence type="ECO:0000313" key="1">
    <source>
        <dbReference type="EMBL" id="QIW52826.1"/>
    </source>
</evidence>
<dbReference type="AlphaFoldDB" id="A0A6H0UBR0"/>
<reference evidence="1 2" key="1">
    <citation type="submission" date="2019-12" db="EMBL/GenBank/DDBJ databases">
        <title>Whole genome sequences of Lactococcus raffinolactis strains isolated from sewage.</title>
        <authorList>
            <person name="Ybazeta G."/>
            <person name="Ross M."/>
            <person name="Brabant-Kirwan D."/>
            <person name="Saleh M."/>
            <person name="Dillon J.A."/>
            <person name="Splinter K."/>
            <person name="Nokhbeh R."/>
        </authorList>
    </citation>
    <scope>NUCLEOTIDE SEQUENCE [LARGE SCALE GENOMIC DNA]</scope>
    <source>
        <strain evidence="1 2">Lr_19_5</strain>
    </source>
</reference>
<protein>
    <submittedName>
        <fullName evidence="1">Uncharacterized protein</fullName>
    </submittedName>
</protein>
<dbReference type="Proteomes" id="UP000501945">
    <property type="component" value="Chromosome"/>
</dbReference>
<organism evidence="1 2">
    <name type="scientific">Pseudolactococcus raffinolactis</name>
    <dbReference type="NCBI Taxonomy" id="1366"/>
    <lineage>
        <taxon>Bacteria</taxon>
        <taxon>Bacillati</taxon>
        <taxon>Bacillota</taxon>
        <taxon>Bacilli</taxon>
        <taxon>Lactobacillales</taxon>
        <taxon>Streptococcaceae</taxon>
        <taxon>Pseudolactococcus</taxon>
    </lineage>
</organism>
<dbReference type="RefSeq" id="WP_167838181.1">
    <property type="nucleotide sequence ID" value="NZ_CP047616.1"/>
</dbReference>